<reference evidence="2" key="1">
    <citation type="journal article" date="2014" name="Int. J. Syst. Evol. Microbiol.">
        <title>Complete genome sequence of Corynebacterium casei LMG S-19264T (=DSM 44701T), isolated from a smear-ripened cheese.</title>
        <authorList>
            <consortium name="US DOE Joint Genome Institute (JGI-PGF)"/>
            <person name="Walter F."/>
            <person name="Albersmeier A."/>
            <person name="Kalinowski J."/>
            <person name="Ruckert C."/>
        </authorList>
    </citation>
    <scope>NUCLEOTIDE SEQUENCE</scope>
    <source>
        <strain evidence="2">JCM 4234</strain>
    </source>
</reference>
<keyword evidence="3" id="KW-1185">Reference proteome</keyword>
<evidence type="ECO:0000313" key="3">
    <source>
        <dbReference type="Proteomes" id="UP000653493"/>
    </source>
</evidence>
<organism evidence="2 3">
    <name type="scientific">Streptomyces griseoviridis</name>
    <dbReference type="NCBI Taxonomy" id="45398"/>
    <lineage>
        <taxon>Bacteria</taxon>
        <taxon>Bacillati</taxon>
        <taxon>Actinomycetota</taxon>
        <taxon>Actinomycetes</taxon>
        <taxon>Kitasatosporales</taxon>
        <taxon>Streptomycetaceae</taxon>
        <taxon>Streptomyces</taxon>
    </lineage>
</organism>
<evidence type="ECO:0000256" key="1">
    <source>
        <dbReference type="SAM" id="MobiDB-lite"/>
    </source>
</evidence>
<gene>
    <name evidence="2" type="ORF">GCM10010238_51440</name>
</gene>
<proteinExistence type="predicted"/>
<name>A0A918GSL7_STRGD</name>
<reference evidence="2" key="2">
    <citation type="submission" date="2020-09" db="EMBL/GenBank/DDBJ databases">
        <authorList>
            <person name="Sun Q."/>
            <person name="Ohkuma M."/>
        </authorList>
    </citation>
    <scope>NUCLEOTIDE SEQUENCE</scope>
    <source>
        <strain evidence="2">JCM 4234</strain>
    </source>
</reference>
<protein>
    <submittedName>
        <fullName evidence="2">Uncharacterized protein</fullName>
    </submittedName>
</protein>
<sequence>MYVDAPNQVIEAGGGVRYADRRSGVAGLPPPPLLLLQDEDEDEDDGRRTTDDGR</sequence>
<accession>A0A918GSL7</accession>
<evidence type="ECO:0000313" key="2">
    <source>
        <dbReference type="EMBL" id="GGS55730.1"/>
    </source>
</evidence>
<dbReference type="AlphaFoldDB" id="A0A918GSL7"/>
<feature type="region of interest" description="Disordered" evidence="1">
    <location>
        <begin position="20"/>
        <end position="54"/>
    </location>
</feature>
<feature type="compositionally biased region" description="Basic and acidic residues" evidence="1">
    <location>
        <begin position="45"/>
        <end position="54"/>
    </location>
</feature>
<dbReference type="Proteomes" id="UP000653493">
    <property type="component" value="Unassembled WGS sequence"/>
</dbReference>
<comment type="caution">
    <text evidence="2">The sequence shown here is derived from an EMBL/GenBank/DDBJ whole genome shotgun (WGS) entry which is preliminary data.</text>
</comment>
<dbReference type="EMBL" id="BMSL01000019">
    <property type="protein sequence ID" value="GGS55730.1"/>
    <property type="molecule type" value="Genomic_DNA"/>
</dbReference>